<keyword evidence="16" id="KW-1185">Reference proteome</keyword>
<dbReference type="CDD" id="cd09818">
    <property type="entry name" value="PIOX_like"/>
    <property type="match status" value="1"/>
</dbReference>
<keyword evidence="8" id="KW-0276">Fatty acid metabolism</keyword>
<evidence type="ECO:0000256" key="8">
    <source>
        <dbReference type="ARBA" id="ARBA00022832"/>
    </source>
</evidence>
<dbReference type="PROSITE" id="PS50292">
    <property type="entry name" value="PEROXIDASE_3"/>
    <property type="match status" value="1"/>
</dbReference>
<sequence length="607" mass="66972">MARTSPYRSGLVWTVYDRICERIDRRVGWDKLPRPLALLLLIGIRNNLRRENLFDTNVAPATNLPPLSEPSAQTRSQRTPDGTYNDLETPRMGMAGARFGRNVPLAAGAAETGDRLMTPNPRVVSRRLMTRTTFQPATTVNVLAATWIQFMVKDWFSHGAGDATRPFDVPLPDGDPWPTPPMLVPRTLADPTRSGQEDGYPPTFTNINTAWWDGSSIYGSSTDQQRVIRSGVDGKLNVSADGMLILPDDPSLNPTLVPGFWTGLAMMGGLFTLEHNAVCDHLKAANPTWSDEELFQRARLVVCALIAKIHTVEWTPAIISHPTTVTALRANWFGLVGERFTRTFGRISGSEILSGIPGSETDHYGVPYSLTEEFSIVYRMHPLIPDDYAVRSAVDDAHIADYTFRDLAGPAGGQVLQDVAMADLLYSFGTANPGAIVLNNFPRFLQEFERPDGKLADLAATDILRTRELGVPRYNEFRRLLHLDPATSFADLTGGDHGLAATLDDVYGGDLEAVDTIVGMFAEQRPTGFAFSDTAFRIFILMASRRLNSDRFLSSDFTPEVYSPAGFAWVRDNGFTSVLLRHYPQLRPCLHGVKNPFAPWVSSSGPA</sequence>
<gene>
    <name evidence="15" type="ORF">ACFQDO_02790</name>
</gene>
<dbReference type="EMBL" id="JBHSRD010000002">
    <property type="protein sequence ID" value="MFC6006046.1"/>
    <property type="molecule type" value="Genomic_DNA"/>
</dbReference>
<organism evidence="15 16">
    <name type="scientific">Angustibacter luteus</name>
    <dbReference type="NCBI Taxonomy" id="658456"/>
    <lineage>
        <taxon>Bacteria</taxon>
        <taxon>Bacillati</taxon>
        <taxon>Actinomycetota</taxon>
        <taxon>Actinomycetes</taxon>
        <taxon>Kineosporiales</taxon>
        <taxon>Kineosporiaceae</taxon>
    </lineage>
</organism>
<dbReference type="Pfam" id="PF03098">
    <property type="entry name" value="An_peroxidase"/>
    <property type="match status" value="1"/>
</dbReference>
<evidence type="ECO:0000256" key="4">
    <source>
        <dbReference type="ARBA" id="ARBA00022617"/>
    </source>
</evidence>
<feature type="region of interest" description="Disordered" evidence="14">
    <location>
        <begin position="59"/>
        <end position="88"/>
    </location>
</feature>
<evidence type="ECO:0000256" key="9">
    <source>
        <dbReference type="ARBA" id="ARBA00022964"/>
    </source>
</evidence>
<dbReference type="InterPro" id="IPR010255">
    <property type="entry name" value="Haem_peroxidase_sf"/>
</dbReference>
<dbReference type="RefSeq" id="WP_345716911.1">
    <property type="nucleotide sequence ID" value="NZ_BAABFP010000005.1"/>
</dbReference>
<keyword evidence="10" id="KW-0560">Oxidoreductase</keyword>
<evidence type="ECO:0000313" key="16">
    <source>
        <dbReference type="Proteomes" id="UP001596189"/>
    </source>
</evidence>
<keyword evidence="11" id="KW-0408">Iron</keyword>
<dbReference type="Proteomes" id="UP001596189">
    <property type="component" value="Unassembled WGS sequence"/>
</dbReference>
<keyword evidence="2" id="KW-0444">Lipid biosynthesis</keyword>
<keyword evidence="5" id="KW-0479">Metal-binding</keyword>
<accession>A0ABW1J9U2</accession>
<feature type="compositionally biased region" description="Polar residues" evidence="14">
    <location>
        <begin position="70"/>
        <end position="82"/>
    </location>
</feature>
<keyword evidence="7" id="KW-0611">Plant defense</keyword>
<evidence type="ECO:0000256" key="3">
    <source>
        <dbReference type="ARBA" id="ARBA00022559"/>
    </source>
</evidence>
<name>A0ABW1J9U2_9ACTN</name>
<evidence type="ECO:0000256" key="7">
    <source>
        <dbReference type="ARBA" id="ARBA00022821"/>
    </source>
</evidence>
<dbReference type="PRINTS" id="PR00457">
    <property type="entry name" value="ANPEROXIDASE"/>
</dbReference>
<dbReference type="PANTHER" id="PTHR11903:SF11">
    <property type="entry name" value="ALPHA-DIOXYGENASE 1"/>
    <property type="match status" value="1"/>
</dbReference>
<keyword evidence="3 15" id="KW-0575">Peroxidase</keyword>
<evidence type="ECO:0000313" key="15">
    <source>
        <dbReference type="EMBL" id="MFC6006046.1"/>
    </source>
</evidence>
<evidence type="ECO:0000256" key="11">
    <source>
        <dbReference type="ARBA" id="ARBA00023004"/>
    </source>
</evidence>
<evidence type="ECO:0000256" key="5">
    <source>
        <dbReference type="ARBA" id="ARBA00022723"/>
    </source>
</evidence>
<keyword evidence="13" id="KW-0275">Fatty acid biosynthesis</keyword>
<evidence type="ECO:0000256" key="6">
    <source>
        <dbReference type="ARBA" id="ARBA00022767"/>
    </source>
</evidence>
<proteinExistence type="predicted"/>
<dbReference type="PANTHER" id="PTHR11903">
    <property type="entry name" value="PROSTAGLANDIN G/H SYNTHASE"/>
    <property type="match status" value="1"/>
</dbReference>
<keyword evidence="6" id="KW-0925">Oxylipin biosynthesis</keyword>
<dbReference type="InterPro" id="IPR019791">
    <property type="entry name" value="Haem_peroxidase_animal"/>
</dbReference>
<evidence type="ECO:0000256" key="12">
    <source>
        <dbReference type="ARBA" id="ARBA00023098"/>
    </source>
</evidence>
<keyword evidence="9" id="KW-0223">Dioxygenase</keyword>
<comment type="caution">
    <text evidence="15">The sequence shown here is derived from an EMBL/GenBank/DDBJ whole genome shotgun (WGS) entry which is preliminary data.</text>
</comment>
<evidence type="ECO:0000256" key="14">
    <source>
        <dbReference type="SAM" id="MobiDB-lite"/>
    </source>
</evidence>
<comment type="cofactor">
    <cofactor evidence="1">
        <name>Ca(2+)</name>
        <dbReference type="ChEBI" id="CHEBI:29108"/>
    </cofactor>
</comment>
<keyword evidence="12" id="KW-0443">Lipid metabolism</keyword>
<dbReference type="InterPro" id="IPR037120">
    <property type="entry name" value="Haem_peroxidase_sf_animal"/>
</dbReference>
<keyword evidence="4" id="KW-0349">Heme</keyword>
<evidence type="ECO:0000256" key="13">
    <source>
        <dbReference type="ARBA" id="ARBA00023160"/>
    </source>
</evidence>
<dbReference type="GO" id="GO:0004601">
    <property type="term" value="F:peroxidase activity"/>
    <property type="evidence" value="ECO:0007669"/>
    <property type="project" value="UniProtKB-KW"/>
</dbReference>
<dbReference type="InterPro" id="IPR034815">
    <property type="entry name" value="A_dioxygenase"/>
</dbReference>
<dbReference type="Gene3D" id="1.10.640.10">
    <property type="entry name" value="Haem peroxidase domain superfamily, animal type"/>
    <property type="match status" value="1"/>
</dbReference>
<dbReference type="SUPFAM" id="SSF48113">
    <property type="entry name" value="Heme-dependent peroxidases"/>
    <property type="match status" value="1"/>
</dbReference>
<evidence type="ECO:0000256" key="1">
    <source>
        <dbReference type="ARBA" id="ARBA00001913"/>
    </source>
</evidence>
<evidence type="ECO:0000256" key="10">
    <source>
        <dbReference type="ARBA" id="ARBA00023002"/>
    </source>
</evidence>
<protein>
    <submittedName>
        <fullName evidence="15">Peroxidase family protein</fullName>
    </submittedName>
</protein>
<evidence type="ECO:0000256" key="2">
    <source>
        <dbReference type="ARBA" id="ARBA00022516"/>
    </source>
</evidence>
<reference evidence="16" key="1">
    <citation type="journal article" date="2019" name="Int. J. Syst. Evol. Microbiol.">
        <title>The Global Catalogue of Microorganisms (GCM) 10K type strain sequencing project: providing services to taxonomists for standard genome sequencing and annotation.</title>
        <authorList>
            <consortium name="The Broad Institute Genomics Platform"/>
            <consortium name="The Broad Institute Genome Sequencing Center for Infectious Disease"/>
            <person name="Wu L."/>
            <person name="Ma J."/>
        </authorList>
    </citation>
    <scope>NUCLEOTIDE SEQUENCE [LARGE SCALE GENOMIC DNA]</scope>
    <source>
        <strain evidence="16">KACC 14249</strain>
    </source>
</reference>
<dbReference type="InterPro" id="IPR050783">
    <property type="entry name" value="Oxylipin_biosynth_metab"/>
</dbReference>